<dbReference type="STRING" id="68775.A0A5C3LUY0"/>
<dbReference type="Proteomes" id="UP000308652">
    <property type="component" value="Unassembled WGS sequence"/>
</dbReference>
<dbReference type="AlphaFoldDB" id="A0A5C3LUY0"/>
<sequence length="719" mass="81550">MNSLEGYENVAKPPHLPGFGLPLNYVPKDGLFPNALIVSDVQEEGRGAQRLTTLREFTMLRLMNQLTDKPDWDKKVFDESITTKWRAEALAAENTDVTEEMIDYCIAELQYKAKKFPTKGFVAVYNGDVVKSDVAIPFSLQEALKLAVAPLEDVPEREKDWHPGSDEKVLDLVHPSLFPLIYGRSRALKAANVSLDECVARCGEGEVIPVPTETEAEPGKAIERHSSPRGGNGGMDTEGISDYEVIEELDDVDDEAEIPEELLKTFGANQEDDEDAEGEDEDEDENNGEEEEEEEAEDNDEDEENGEEEEEAGDNDDDEAPEQADDEDNPGSDPWEHKPYSRKFQWLPCEVDISGEGDSVRITSYINNLHPQAHKPLYSAVEQIIARAIPLWNATLTPLKTPNSSCERIPFSTVDYDPDPENAPETEGPQQRPDEDEDDYWERREEWITSTRRVVMPEPSPFVPPHEHEATKKYFEPETGELKPESGVDLRKEYSDKGLQVIVKLANIQLTPEEPEYEGGSWHVEGQLNEHICATALYYYDNENITSSSLAFRQQSDTDTIDINYPQNAHDWLQIVFGCENEEAAVQEIGAVDTREGRLITFPNVLQHQVQPFKLVDSTKPGHRKILALFLVDPHIRVISTAHVPPQQKEWWTEAVRQNKTLKKLPVELQKLVEDAVEEFPISLEEAKKLRLKLMEERKRFVREQGSVFEGNEFSLCEH</sequence>
<dbReference type="InterPro" id="IPR025340">
    <property type="entry name" value="DUF4246"/>
</dbReference>
<evidence type="ECO:0000313" key="5">
    <source>
        <dbReference type="Proteomes" id="UP000308652"/>
    </source>
</evidence>
<evidence type="ECO:0000256" key="1">
    <source>
        <dbReference type="SAM" id="MobiDB-lite"/>
    </source>
</evidence>
<evidence type="ECO:0000259" key="2">
    <source>
        <dbReference type="Pfam" id="PF14033"/>
    </source>
</evidence>
<dbReference type="EMBL" id="ML213615">
    <property type="protein sequence ID" value="TFK36203.1"/>
    <property type="molecule type" value="Genomic_DNA"/>
</dbReference>
<evidence type="ECO:0000259" key="3">
    <source>
        <dbReference type="Pfam" id="PF21666"/>
    </source>
</evidence>
<feature type="region of interest" description="Disordered" evidence="1">
    <location>
        <begin position="410"/>
        <end position="439"/>
    </location>
</feature>
<feature type="region of interest" description="Disordered" evidence="1">
    <location>
        <begin position="264"/>
        <end position="339"/>
    </location>
</feature>
<accession>A0A5C3LUY0</accession>
<dbReference type="PANTHER" id="PTHR33119:SF1">
    <property type="entry name" value="FE2OG DIOXYGENASE DOMAIN-CONTAINING PROTEIN"/>
    <property type="match status" value="1"/>
</dbReference>
<feature type="region of interest" description="Disordered" evidence="1">
    <location>
        <begin position="210"/>
        <end position="238"/>
    </location>
</feature>
<name>A0A5C3LUY0_9AGAR</name>
<feature type="domain" description="DUF4246" evidence="2">
    <location>
        <begin position="99"/>
        <end position="654"/>
    </location>
</feature>
<proteinExistence type="predicted"/>
<keyword evidence="5" id="KW-1185">Reference proteome</keyword>
<feature type="domain" description="DUF4246" evidence="3">
    <location>
        <begin position="16"/>
        <end position="88"/>
    </location>
</feature>
<feature type="compositionally biased region" description="Basic and acidic residues" evidence="1">
    <location>
        <begin position="217"/>
        <end position="226"/>
    </location>
</feature>
<dbReference type="InterPro" id="IPR049207">
    <property type="entry name" value="DUF4246_N"/>
</dbReference>
<feature type="compositionally biased region" description="Acidic residues" evidence="1">
    <location>
        <begin position="270"/>
        <end position="330"/>
    </location>
</feature>
<evidence type="ECO:0000313" key="4">
    <source>
        <dbReference type="EMBL" id="TFK36203.1"/>
    </source>
</evidence>
<reference evidence="4 5" key="1">
    <citation type="journal article" date="2019" name="Nat. Ecol. Evol.">
        <title>Megaphylogeny resolves global patterns of mushroom evolution.</title>
        <authorList>
            <person name="Varga T."/>
            <person name="Krizsan K."/>
            <person name="Foldi C."/>
            <person name="Dima B."/>
            <person name="Sanchez-Garcia M."/>
            <person name="Sanchez-Ramirez S."/>
            <person name="Szollosi G.J."/>
            <person name="Szarkandi J.G."/>
            <person name="Papp V."/>
            <person name="Albert L."/>
            <person name="Andreopoulos W."/>
            <person name="Angelini C."/>
            <person name="Antonin V."/>
            <person name="Barry K.W."/>
            <person name="Bougher N.L."/>
            <person name="Buchanan P."/>
            <person name="Buyck B."/>
            <person name="Bense V."/>
            <person name="Catcheside P."/>
            <person name="Chovatia M."/>
            <person name="Cooper J."/>
            <person name="Damon W."/>
            <person name="Desjardin D."/>
            <person name="Finy P."/>
            <person name="Geml J."/>
            <person name="Haridas S."/>
            <person name="Hughes K."/>
            <person name="Justo A."/>
            <person name="Karasinski D."/>
            <person name="Kautmanova I."/>
            <person name="Kiss B."/>
            <person name="Kocsube S."/>
            <person name="Kotiranta H."/>
            <person name="LaButti K.M."/>
            <person name="Lechner B.E."/>
            <person name="Liimatainen K."/>
            <person name="Lipzen A."/>
            <person name="Lukacs Z."/>
            <person name="Mihaltcheva S."/>
            <person name="Morgado L.N."/>
            <person name="Niskanen T."/>
            <person name="Noordeloos M.E."/>
            <person name="Ohm R.A."/>
            <person name="Ortiz-Santana B."/>
            <person name="Ovrebo C."/>
            <person name="Racz N."/>
            <person name="Riley R."/>
            <person name="Savchenko A."/>
            <person name="Shiryaev A."/>
            <person name="Soop K."/>
            <person name="Spirin V."/>
            <person name="Szebenyi C."/>
            <person name="Tomsovsky M."/>
            <person name="Tulloss R.E."/>
            <person name="Uehling J."/>
            <person name="Grigoriev I.V."/>
            <person name="Vagvolgyi C."/>
            <person name="Papp T."/>
            <person name="Martin F.M."/>
            <person name="Miettinen O."/>
            <person name="Hibbett D.S."/>
            <person name="Nagy L.G."/>
        </authorList>
    </citation>
    <scope>NUCLEOTIDE SEQUENCE [LARGE SCALE GENOMIC DNA]</scope>
    <source>
        <strain evidence="4 5">CBS 166.37</strain>
    </source>
</reference>
<organism evidence="4 5">
    <name type="scientific">Crucibulum laeve</name>
    <dbReference type="NCBI Taxonomy" id="68775"/>
    <lineage>
        <taxon>Eukaryota</taxon>
        <taxon>Fungi</taxon>
        <taxon>Dikarya</taxon>
        <taxon>Basidiomycota</taxon>
        <taxon>Agaricomycotina</taxon>
        <taxon>Agaricomycetes</taxon>
        <taxon>Agaricomycetidae</taxon>
        <taxon>Agaricales</taxon>
        <taxon>Agaricineae</taxon>
        <taxon>Nidulariaceae</taxon>
        <taxon>Crucibulum</taxon>
    </lineage>
</organism>
<protein>
    <submittedName>
        <fullName evidence="4">Uncharacterized protein</fullName>
    </submittedName>
</protein>
<dbReference type="Pfam" id="PF14033">
    <property type="entry name" value="DUF4246"/>
    <property type="match status" value="1"/>
</dbReference>
<dbReference type="InterPro" id="IPR049192">
    <property type="entry name" value="DUF4246_C"/>
</dbReference>
<dbReference type="Pfam" id="PF21666">
    <property type="entry name" value="DUF4246_N"/>
    <property type="match status" value="1"/>
</dbReference>
<gene>
    <name evidence="4" type="ORF">BDQ12DRAFT_725248</name>
</gene>
<dbReference type="PANTHER" id="PTHR33119">
    <property type="entry name" value="IFI3P"/>
    <property type="match status" value="1"/>
</dbReference>
<dbReference type="OrthoDB" id="415532at2759"/>